<organism evidence="1 2">
    <name type="scientific">Ruminococcus albus (strain ATCC 27210 / DSM 20455 / JCM 14654 / NCDO 2250 / 7)</name>
    <dbReference type="NCBI Taxonomy" id="697329"/>
    <lineage>
        <taxon>Bacteria</taxon>
        <taxon>Bacillati</taxon>
        <taxon>Bacillota</taxon>
        <taxon>Clostridia</taxon>
        <taxon>Eubacteriales</taxon>
        <taxon>Oscillospiraceae</taxon>
        <taxon>Ruminococcus</taxon>
    </lineage>
</organism>
<dbReference type="HOGENOM" id="CLU_2719865_0_0_9"/>
<dbReference type="EMBL" id="CP002403">
    <property type="protein sequence ID" value="ADU20812.1"/>
    <property type="molecule type" value="Genomic_DNA"/>
</dbReference>
<sequence length="72" mass="7805">MKMEEQVVNNTGYYADIEMTARTSRITGHRGFSGINAENYGAVKRLCKGRSSVETALGMSAEAAAYGADCRH</sequence>
<dbReference type="Proteomes" id="UP000006919">
    <property type="component" value="Chromosome"/>
</dbReference>
<evidence type="ECO:0000313" key="1">
    <source>
        <dbReference type="EMBL" id="ADU20812.1"/>
    </source>
</evidence>
<dbReference type="AlphaFoldDB" id="E6UD18"/>
<gene>
    <name evidence="1" type="ordered locus">Rumal_0255</name>
</gene>
<proteinExistence type="predicted"/>
<reference evidence="1 2" key="1">
    <citation type="journal article" date="2011" name="J. Bacteriol.">
        <title>Complete genome of the cellulolytic ruminal bacterium Ruminococcus albus 7.</title>
        <authorList>
            <person name="Suen G."/>
            <person name="Stevenson D.M."/>
            <person name="Bruce D.C."/>
            <person name="Chertkov O."/>
            <person name="Copeland A."/>
            <person name="Cheng J.F."/>
            <person name="Detter C."/>
            <person name="Detter J.C."/>
            <person name="Goodwin L.A."/>
            <person name="Han C.S."/>
            <person name="Hauser L.J."/>
            <person name="Ivanova N.N."/>
            <person name="Kyrpides N.C."/>
            <person name="Land M.L."/>
            <person name="Lapidus A."/>
            <person name="Lucas S."/>
            <person name="Ovchinnikova G."/>
            <person name="Pitluck S."/>
            <person name="Tapia R."/>
            <person name="Woyke T."/>
            <person name="Boyum J."/>
            <person name="Mead D."/>
            <person name="Weimer P.J."/>
        </authorList>
    </citation>
    <scope>NUCLEOTIDE SEQUENCE [LARGE SCALE GENOMIC DNA]</scope>
    <source>
        <strain evidence="2">ATCC 27210 / DSM 20455 / JCM 14654 / NCDO 2250 / 7</strain>
    </source>
</reference>
<evidence type="ECO:0000313" key="2">
    <source>
        <dbReference type="Proteomes" id="UP000006919"/>
    </source>
</evidence>
<name>E6UD18_RUMA7</name>
<protein>
    <submittedName>
        <fullName evidence="1">Uncharacterized protein</fullName>
    </submittedName>
</protein>
<accession>E6UD18</accession>
<dbReference type="KEGG" id="ral:Rumal_0255"/>